<protein>
    <submittedName>
        <fullName evidence="1">Uncharacterized protein</fullName>
    </submittedName>
</protein>
<proteinExistence type="predicted"/>
<dbReference type="AlphaFoldDB" id="E8ZJS7"/>
<dbReference type="EMBL" id="FR773153">
    <property type="protein sequence ID" value="CBY93398.1"/>
    <property type="molecule type" value="Genomic_DNA"/>
</dbReference>
<dbReference type="KEGG" id="mha:HF1_13900"/>
<accession>E8ZJS7</accession>
<evidence type="ECO:0000313" key="2">
    <source>
        <dbReference type="Proteomes" id="UP000008637"/>
    </source>
</evidence>
<sequence length="214" mass="23953">MNTVASKAMLASVPAAGAVGTGAYFGLIRPSNSQETVKSKLEKEIKGKPRRLLASTSHDIWEKYKSLYKKESDDSKKISGVDENALLSWCESTLKKPYSEQEKAIYDQAFKWCVVNTNTLKQELESEKNLSFITFGEGDDSKWQKAWTKYNNDKGTLTIEDSSLKDQTVNTAAAGGPKLKDWCKAKLDKHMYEDLGEDKTIEKVTKYCVASRGE</sequence>
<dbReference type="Proteomes" id="UP000008637">
    <property type="component" value="Chromosome"/>
</dbReference>
<reference evidence="1 2" key="1">
    <citation type="journal article" date="2011" name="J. Bacteriol.">
        <title>Complete genome sequence of Mycoplasma haemofelis, a hemotropic mycoplasma.</title>
        <authorList>
            <person name="Barker E.N."/>
            <person name="Helps C.R."/>
            <person name="Peters I.R."/>
            <person name="Darby A.C."/>
            <person name="Radford A.D."/>
            <person name="Tasker S."/>
        </authorList>
    </citation>
    <scope>NUCLEOTIDE SEQUENCE [LARGE SCALE GENOMIC DNA]</scope>
    <source>
        <strain evidence="1 2">Langford 1</strain>
    </source>
</reference>
<dbReference type="OrthoDB" id="9803749at2"/>
<gene>
    <name evidence="1" type="ORF">HF1_13900</name>
</gene>
<evidence type="ECO:0000313" key="1">
    <source>
        <dbReference type="EMBL" id="CBY93398.1"/>
    </source>
</evidence>
<name>E8ZJS7_MYCHL</name>
<dbReference type="HOGENOM" id="CLU_098620_4_1_14"/>
<organism evidence="1 2">
    <name type="scientific">Mycoplasma haemofelis (strain Langford 1)</name>
    <name type="common">Haemobartonella felis</name>
    <dbReference type="NCBI Taxonomy" id="941640"/>
    <lineage>
        <taxon>Bacteria</taxon>
        <taxon>Bacillati</taxon>
        <taxon>Mycoplasmatota</taxon>
        <taxon>Mollicutes</taxon>
        <taxon>Mycoplasmataceae</taxon>
        <taxon>Mycoplasma</taxon>
    </lineage>
</organism>
<keyword evidence="2" id="KW-1185">Reference proteome</keyword>